<dbReference type="AlphaFoldDB" id="A0A2M8QD06"/>
<organism evidence="2 3">
    <name type="scientific">Candidatus Thermofonsia Clade 3 bacterium</name>
    <dbReference type="NCBI Taxonomy" id="2364212"/>
    <lineage>
        <taxon>Bacteria</taxon>
        <taxon>Bacillati</taxon>
        <taxon>Chloroflexota</taxon>
        <taxon>Candidatus Thermofontia</taxon>
        <taxon>Candidatus Thermofonsia Clade 3</taxon>
    </lineage>
</organism>
<accession>A0A2M8QD06</accession>
<evidence type="ECO:0000259" key="1">
    <source>
        <dbReference type="Pfam" id="PF07045"/>
    </source>
</evidence>
<evidence type="ECO:0000313" key="2">
    <source>
        <dbReference type="EMBL" id="PJF47689.1"/>
    </source>
</evidence>
<name>A0A2M8QD06_9CHLR</name>
<dbReference type="Pfam" id="PF07045">
    <property type="entry name" value="DUF1330"/>
    <property type="match status" value="1"/>
</dbReference>
<dbReference type="Gene3D" id="3.30.70.100">
    <property type="match status" value="1"/>
</dbReference>
<feature type="domain" description="DUF1330" evidence="1">
    <location>
        <begin position="2"/>
        <end position="95"/>
    </location>
</feature>
<comment type="caution">
    <text evidence="2">The sequence shown here is derived from an EMBL/GenBank/DDBJ whole genome shotgun (WGS) entry which is preliminary data.</text>
</comment>
<sequence length="98" mass="11070">MTAYVIADIEVLEPIEYEEYKKLAGPTPAQFGGRYIVRGAPTHVIEGEWSPKRFVILEFPSLEQAKAWYESEAYSRAKAIRHRAARSNVIMVEGVTPS</sequence>
<dbReference type="EMBL" id="PGTN01000038">
    <property type="protein sequence ID" value="PJF47689.1"/>
    <property type="molecule type" value="Genomic_DNA"/>
</dbReference>
<protein>
    <submittedName>
        <fullName evidence="2">DUF1330 domain-containing protein</fullName>
    </submittedName>
</protein>
<gene>
    <name evidence="2" type="ORF">CUN48_07395</name>
</gene>
<reference evidence="2 3" key="1">
    <citation type="submission" date="2017-11" db="EMBL/GenBank/DDBJ databases">
        <title>Evolution of Phototrophy in the Chloroflexi Phylum Driven by Horizontal Gene Transfer.</title>
        <authorList>
            <person name="Ward L.M."/>
            <person name="Hemp J."/>
            <person name="Shih P.M."/>
            <person name="Mcglynn S.E."/>
            <person name="Fischer W."/>
        </authorList>
    </citation>
    <scope>NUCLEOTIDE SEQUENCE [LARGE SCALE GENOMIC DNA]</scope>
    <source>
        <strain evidence="2">JP3_7</strain>
    </source>
</reference>
<dbReference type="Proteomes" id="UP000230790">
    <property type="component" value="Unassembled WGS sequence"/>
</dbReference>
<proteinExistence type="predicted"/>
<evidence type="ECO:0000313" key="3">
    <source>
        <dbReference type="Proteomes" id="UP000230790"/>
    </source>
</evidence>
<dbReference type="InterPro" id="IPR010753">
    <property type="entry name" value="DUF1330"/>
</dbReference>
<dbReference type="InterPro" id="IPR011008">
    <property type="entry name" value="Dimeric_a/b-barrel"/>
</dbReference>
<dbReference type="PANTHER" id="PTHR41521:SF4">
    <property type="entry name" value="BLR0684 PROTEIN"/>
    <property type="match status" value="1"/>
</dbReference>
<dbReference type="SUPFAM" id="SSF54909">
    <property type="entry name" value="Dimeric alpha+beta barrel"/>
    <property type="match status" value="1"/>
</dbReference>
<dbReference type="PANTHER" id="PTHR41521">
    <property type="match status" value="1"/>
</dbReference>